<comment type="caution">
    <text evidence="1">The sequence shown here is derived from an EMBL/GenBank/DDBJ whole genome shotgun (WGS) entry which is preliminary data.</text>
</comment>
<dbReference type="EMBL" id="VSSQ01036105">
    <property type="protein sequence ID" value="MPM88493.1"/>
    <property type="molecule type" value="Genomic_DNA"/>
</dbReference>
<evidence type="ECO:0000313" key="1">
    <source>
        <dbReference type="EMBL" id="MPM88493.1"/>
    </source>
</evidence>
<dbReference type="AlphaFoldDB" id="A0A645DI50"/>
<gene>
    <name evidence="1" type="ORF">SDC9_135597</name>
</gene>
<organism evidence="1">
    <name type="scientific">bioreactor metagenome</name>
    <dbReference type="NCBI Taxonomy" id="1076179"/>
    <lineage>
        <taxon>unclassified sequences</taxon>
        <taxon>metagenomes</taxon>
        <taxon>ecological metagenomes</taxon>
    </lineage>
</organism>
<sequence>MMTDVKVLASMPPLDGPSVKLIEDAIISSPTKTILLEINQAFYQLSREGRWFKFSQLTKKRTIKRSAIYETITEIYNQLVHGNSWRIQYVGAN</sequence>
<reference evidence="1" key="1">
    <citation type="submission" date="2019-08" db="EMBL/GenBank/DDBJ databases">
        <authorList>
            <person name="Kucharzyk K."/>
            <person name="Murdoch R.W."/>
            <person name="Higgins S."/>
            <person name="Loffler F."/>
        </authorList>
    </citation>
    <scope>NUCLEOTIDE SEQUENCE</scope>
</reference>
<protein>
    <submittedName>
        <fullName evidence="1">Uncharacterized protein</fullName>
    </submittedName>
</protein>
<accession>A0A645DI50</accession>
<name>A0A645DI50_9ZZZZ</name>
<proteinExistence type="predicted"/>